<evidence type="ECO:0000313" key="1">
    <source>
        <dbReference type="EMBL" id="WVZ06499.1"/>
    </source>
</evidence>
<dbReference type="EMBL" id="CP144695">
    <property type="protein sequence ID" value="WVZ06499.1"/>
    <property type="molecule type" value="Genomic_DNA"/>
</dbReference>
<name>A0AAQ3RVV7_VIGMU</name>
<evidence type="ECO:0000313" key="2">
    <source>
        <dbReference type="Proteomes" id="UP001374535"/>
    </source>
</evidence>
<dbReference type="AlphaFoldDB" id="A0AAQ3RVV7"/>
<proteinExistence type="predicted"/>
<organism evidence="1 2">
    <name type="scientific">Vigna mungo</name>
    <name type="common">Black gram</name>
    <name type="synonym">Phaseolus mungo</name>
    <dbReference type="NCBI Taxonomy" id="3915"/>
    <lineage>
        <taxon>Eukaryota</taxon>
        <taxon>Viridiplantae</taxon>
        <taxon>Streptophyta</taxon>
        <taxon>Embryophyta</taxon>
        <taxon>Tracheophyta</taxon>
        <taxon>Spermatophyta</taxon>
        <taxon>Magnoliopsida</taxon>
        <taxon>eudicotyledons</taxon>
        <taxon>Gunneridae</taxon>
        <taxon>Pentapetalae</taxon>
        <taxon>rosids</taxon>
        <taxon>fabids</taxon>
        <taxon>Fabales</taxon>
        <taxon>Fabaceae</taxon>
        <taxon>Papilionoideae</taxon>
        <taxon>50 kb inversion clade</taxon>
        <taxon>NPAAA clade</taxon>
        <taxon>indigoferoid/millettioid clade</taxon>
        <taxon>Phaseoleae</taxon>
        <taxon>Vigna</taxon>
    </lineage>
</organism>
<reference evidence="1 2" key="1">
    <citation type="journal article" date="2023" name="Life. Sci Alliance">
        <title>Evolutionary insights into 3D genome organization and epigenetic landscape of Vigna mungo.</title>
        <authorList>
            <person name="Junaid A."/>
            <person name="Singh B."/>
            <person name="Bhatia S."/>
        </authorList>
    </citation>
    <scope>NUCLEOTIDE SEQUENCE [LARGE SCALE GENOMIC DNA]</scope>
    <source>
        <strain evidence="1">Urdbean</strain>
    </source>
</reference>
<sequence>MTSINEVMKQRGRHILVHPKRRRERWIIIATEEVVEETLKIETPPVKDAEMLVAIDDGLCFLLSGTLLFLHLNQETTDVRGCHDSILIGITVEKGPYLRRGLRHGETEAAAEAEAKAVSLFGHALINVLFFFTLCVCLPQPNSLKNI</sequence>
<accession>A0AAQ3RVV7</accession>
<protein>
    <submittedName>
        <fullName evidence="1">Uncharacterized protein</fullName>
    </submittedName>
</protein>
<gene>
    <name evidence="1" type="ORF">V8G54_019845</name>
</gene>
<keyword evidence="2" id="KW-1185">Reference proteome</keyword>
<dbReference type="Proteomes" id="UP001374535">
    <property type="component" value="Chromosome 6"/>
</dbReference>